<name>A0A3M7QAE2_BRAPC</name>
<organism evidence="1 2">
    <name type="scientific">Brachionus plicatilis</name>
    <name type="common">Marine rotifer</name>
    <name type="synonym">Brachionus muelleri</name>
    <dbReference type="NCBI Taxonomy" id="10195"/>
    <lineage>
        <taxon>Eukaryota</taxon>
        <taxon>Metazoa</taxon>
        <taxon>Spiralia</taxon>
        <taxon>Gnathifera</taxon>
        <taxon>Rotifera</taxon>
        <taxon>Eurotatoria</taxon>
        <taxon>Monogononta</taxon>
        <taxon>Pseudotrocha</taxon>
        <taxon>Ploima</taxon>
        <taxon>Brachionidae</taxon>
        <taxon>Brachionus</taxon>
    </lineage>
</organism>
<evidence type="ECO:0000313" key="1">
    <source>
        <dbReference type="EMBL" id="RNA08437.1"/>
    </source>
</evidence>
<comment type="caution">
    <text evidence="1">The sequence shown here is derived from an EMBL/GenBank/DDBJ whole genome shotgun (WGS) entry which is preliminary data.</text>
</comment>
<accession>A0A3M7QAE2</accession>
<dbReference type="EMBL" id="REGN01006744">
    <property type="protein sequence ID" value="RNA08437.1"/>
    <property type="molecule type" value="Genomic_DNA"/>
</dbReference>
<gene>
    <name evidence="1" type="ORF">BpHYR1_038801</name>
</gene>
<proteinExistence type="predicted"/>
<sequence length="137" mass="16509">MIFKQSLELVRIRGLIELEKQEALCRLFVSTNWLIAVKAQQFRIYYSDYSMGKLKFTIRLKIKILKESNKFFKKIVNLHLQFDHNKITREDSQITKKIRIKCEILRQDLIFQITVKNFSKAFERLSQLNITLIKRKN</sequence>
<evidence type="ECO:0000313" key="2">
    <source>
        <dbReference type="Proteomes" id="UP000276133"/>
    </source>
</evidence>
<dbReference type="AlphaFoldDB" id="A0A3M7QAE2"/>
<reference evidence="1 2" key="1">
    <citation type="journal article" date="2018" name="Sci. Rep.">
        <title>Genomic signatures of local adaptation to the degree of environmental predictability in rotifers.</title>
        <authorList>
            <person name="Franch-Gras L."/>
            <person name="Hahn C."/>
            <person name="Garcia-Roger E.M."/>
            <person name="Carmona M.J."/>
            <person name="Serra M."/>
            <person name="Gomez A."/>
        </authorList>
    </citation>
    <scope>NUCLEOTIDE SEQUENCE [LARGE SCALE GENOMIC DNA]</scope>
    <source>
        <strain evidence="1">HYR1</strain>
    </source>
</reference>
<protein>
    <submittedName>
        <fullName evidence="1">Uncharacterized protein</fullName>
    </submittedName>
</protein>
<dbReference type="Proteomes" id="UP000276133">
    <property type="component" value="Unassembled WGS sequence"/>
</dbReference>
<keyword evidence="2" id="KW-1185">Reference proteome</keyword>